<dbReference type="InterPro" id="IPR039373">
    <property type="entry name" value="Peptidase_M28B"/>
</dbReference>
<reference evidence="1" key="1">
    <citation type="submission" date="2020-04" db="EMBL/GenBank/DDBJ databases">
        <authorList>
            <person name="Alioto T."/>
            <person name="Alioto T."/>
            <person name="Gomez Garrido J."/>
        </authorList>
    </citation>
    <scope>NUCLEOTIDE SEQUENCE</scope>
    <source>
        <strain evidence="1">A484AB</strain>
    </source>
</reference>
<keyword evidence="2" id="KW-1185">Reference proteome</keyword>
<protein>
    <submittedName>
        <fullName evidence="1">Uncharacterized protein</fullName>
    </submittedName>
</protein>
<dbReference type="EMBL" id="CACRXK020009824">
    <property type="protein sequence ID" value="CAB4018042.1"/>
    <property type="molecule type" value="Genomic_DNA"/>
</dbReference>
<dbReference type="Proteomes" id="UP001152795">
    <property type="component" value="Unassembled WGS sequence"/>
</dbReference>
<gene>
    <name evidence="1" type="ORF">PACLA_8A032670</name>
</gene>
<dbReference type="Gene3D" id="3.50.30.30">
    <property type="match status" value="1"/>
</dbReference>
<organism evidence="1 2">
    <name type="scientific">Paramuricea clavata</name>
    <name type="common">Red gorgonian</name>
    <name type="synonym">Violescent sea-whip</name>
    <dbReference type="NCBI Taxonomy" id="317549"/>
    <lineage>
        <taxon>Eukaryota</taxon>
        <taxon>Metazoa</taxon>
        <taxon>Cnidaria</taxon>
        <taxon>Anthozoa</taxon>
        <taxon>Octocorallia</taxon>
        <taxon>Malacalcyonacea</taxon>
        <taxon>Plexauridae</taxon>
        <taxon>Paramuricea</taxon>
    </lineage>
</organism>
<evidence type="ECO:0000313" key="1">
    <source>
        <dbReference type="EMBL" id="CAB4018042.1"/>
    </source>
</evidence>
<dbReference type="GO" id="GO:0004180">
    <property type="term" value="F:carboxypeptidase activity"/>
    <property type="evidence" value="ECO:0007669"/>
    <property type="project" value="TreeGrafter"/>
</dbReference>
<evidence type="ECO:0000313" key="2">
    <source>
        <dbReference type="Proteomes" id="UP001152795"/>
    </source>
</evidence>
<name>A0A6S7JN83_PARCT</name>
<dbReference type="PANTHER" id="PTHR10404">
    <property type="entry name" value="N-ACETYLATED-ALPHA-LINKED ACIDIC DIPEPTIDASE"/>
    <property type="match status" value="1"/>
</dbReference>
<feature type="non-terminal residue" evidence="1">
    <location>
        <position position="1"/>
    </location>
</feature>
<sequence length="225" mass="25775">MPWKRRKSYTKMELEKYQYSIEYTLCCFITFSSDYIRPFPVFKGILLAILIGFLLGYFIPKCDEDNQNWMPQSNASKNYEADLLAVLDSKAIENISRTFSSVPHLAASPRDVEMAGIIERLWKQYGFEVELPTYEVLLSYPKKNTSNKVQIINQTGHTTFETTDLLDGDGVPSFLGYSGSGTVWGDLVYVNYGIQDDFKVLRNYSISLNNSIAIIRYGRIFRGSK</sequence>
<accession>A0A6S7JN83</accession>
<dbReference type="SUPFAM" id="SSF53187">
    <property type="entry name" value="Zn-dependent exopeptidases"/>
    <property type="match status" value="1"/>
</dbReference>
<dbReference type="InterPro" id="IPR046450">
    <property type="entry name" value="PA_dom_sf"/>
</dbReference>
<dbReference type="AlphaFoldDB" id="A0A6S7JN83"/>
<dbReference type="OrthoDB" id="5841748at2759"/>
<dbReference type="PANTHER" id="PTHR10404:SF46">
    <property type="entry name" value="VACUOLAR PROTEIN SORTING-ASSOCIATED PROTEIN 70"/>
    <property type="match status" value="1"/>
</dbReference>
<proteinExistence type="predicted"/>
<dbReference type="SUPFAM" id="SSF52025">
    <property type="entry name" value="PA domain"/>
    <property type="match status" value="1"/>
</dbReference>
<comment type="caution">
    <text evidence="1">The sequence shown here is derived from an EMBL/GenBank/DDBJ whole genome shotgun (WGS) entry which is preliminary data.</text>
</comment>